<dbReference type="GO" id="GO:0036220">
    <property type="term" value="F:ITP diphosphatase activity"/>
    <property type="evidence" value="ECO:0007669"/>
    <property type="project" value="UniProtKB-UniRule"/>
</dbReference>
<evidence type="ECO:0000256" key="6">
    <source>
        <dbReference type="ARBA" id="ARBA00022842"/>
    </source>
</evidence>
<evidence type="ECO:0000256" key="9">
    <source>
        <dbReference type="ARBA" id="ARBA00052017"/>
    </source>
</evidence>
<feature type="binding site" evidence="10">
    <location>
        <begin position="148"/>
        <end position="151"/>
    </location>
    <ligand>
        <name>substrate</name>
    </ligand>
</feature>
<feature type="active site" description="Proton acceptor" evidence="10">
    <location>
        <position position="68"/>
    </location>
</feature>
<keyword evidence="13" id="KW-1185">Reference proteome</keyword>
<feature type="binding site" evidence="10">
    <location>
        <position position="69"/>
    </location>
    <ligand>
        <name>substrate</name>
    </ligand>
</feature>
<comment type="function">
    <text evidence="10">Pyrophosphatase that catalyzes the hydrolysis of nucleoside triphosphates to their monophosphate derivatives, with a high preference for the non-canonical purine nucleotides XTP (xanthosine triphosphate), dITP (deoxyinosine triphosphate) and ITP. Seems to function as a house-cleaning enzyme that removes non-canonical purine nucleotides from the nucleotide pool, thus preventing their incorporation into DNA/RNA and avoiding chromosomal lesions.</text>
</comment>
<evidence type="ECO:0000256" key="2">
    <source>
        <dbReference type="ARBA" id="ARBA00011738"/>
    </source>
</evidence>
<comment type="caution">
    <text evidence="12">The sequence shown here is derived from an EMBL/GenBank/DDBJ whole genome shotgun (WGS) entry which is preliminary data.</text>
</comment>
<comment type="similarity">
    <text evidence="1 10 11">Belongs to the HAM1 NTPase family.</text>
</comment>
<dbReference type="GO" id="GO:0009146">
    <property type="term" value="P:purine nucleoside triphosphate catabolic process"/>
    <property type="evidence" value="ECO:0007669"/>
    <property type="project" value="UniProtKB-UniRule"/>
</dbReference>
<dbReference type="CDD" id="cd00515">
    <property type="entry name" value="HAM1"/>
    <property type="match status" value="1"/>
</dbReference>
<dbReference type="Gene3D" id="3.90.950.10">
    <property type="match status" value="1"/>
</dbReference>
<evidence type="ECO:0000256" key="1">
    <source>
        <dbReference type="ARBA" id="ARBA00008023"/>
    </source>
</evidence>
<dbReference type="PANTHER" id="PTHR11067:SF9">
    <property type="entry name" value="INOSINE TRIPHOSPHATE PYROPHOSPHATASE"/>
    <property type="match status" value="1"/>
</dbReference>
<dbReference type="InterPro" id="IPR002637">
    <property type="entry name" value="RdgB/HAM1"/>
</dbReference>
<organism evidence="12 13">
    <name type="scientific">Adhaeribacter soli</name>
    <dbReference type="NCBI Taxonomy" id="2607655"/>
    <lineage>
        <taxon>Bacteria</taxon>
        <taxon>Pseudomonadati</taxon>
        <taxon>Bacteroidota</taxon>
        <taxon>Cytophagia</taxon>
        <taxon>Cytophagales</taxon>
        <taxon>Hymenobacteraceae</taxon>
        <taxon>Adhaeribacter</taxon>
    </lineage>
</organism>
<dbReference type="FunFam" id="3.90.950.10:FF:000001">
    <property type="entry name" value="dITP/XTP pyrophosphatase"/>
    <property type="match status" value="1"/>
</dbReference>
<accession>A0A5N1IZY8</accession>
<name>A0A5N1IZY8_9BACT</name>
<dbReference type="NCBIfam" id="TIGR00042">
    <property type="entry name" value="RdgB/HAM1 family non-canonical purine NTP pyrophosphatase"/>
    <property type="match status" value="1"/>
</dbReference>
<dbReference type="GO" id="GO:0046872">
    <property type="term" value="F:metal ion binding"/>
    <property type="evidence" value="ECO:0007669"/>
    <property type="project" value="UniProtKB-KW"/>
</dbReference>
<evidence type="ECO:0000256" key="7">
    <source>
        <dbReference type="ARBA" id="ARBA00023080"/>
    </source>
</evidence>
<dbReference type="HAMAP" id="MF_01405">
    <property type="entry name" value="Non_canon_purine_NTPase"/>
    <property type="match status" value="1"/>
</dbReference>
<comment type="subunit">
    <text evidence="2 10">Homodimer.</text>
</comment>
<dbReference type="InterPro" id="IPR020922">
    <property type="entry name" value="dITP/XTP_pyrophosphatase"/>
</dbReference>
<keyword evidence="7 10" id="KW-0546">Nucleotide metabolism</keyword>
<dbReference type="GO" id="GO:0036222">
    <property type="term" value="F:XTP diphosphatase activity"/>
    <property type="evidence" value="ECO:0007669"/>
    <property type="project" value="UniProtKB-UniRule"/>
</dbReference>
<comment type="catalytic activity">
    <reaction evidence="9 10">
        <text>XTP + H2O = XMP + diphosphate + H(+)</text>
        <dbReference type="Rhea" id="RHEA:28610"/>
        <dbReference type="ChEBI" id="CHEBI:15377"/>
        <dbReference type="ChEBI" id="CHEBI:15378"/>
        <dbReference type="ChEBI" id="CHEBI:33019"/>
        <dbReference type="ChEBI" id="CHEBI:57464"/>
        <dbReference type="ChEBI" id="CHEBI:61314"/>
        <dbReference type="EC" id="3.6.1.66"/>
    </reaction>
</comment>
<dbReference type="RefSeq" id="WP_150903828.1">
    <property type="nucleotide sequence ID" value="NZ_VTWT01000005.1"/>
</dbReference>
<evidence type="ECO:0000256" key="8">
    <source>
        <dbReference type="ARBA" id="ARBA00051875"/>
    </source>
</evidence>
<dbReference type="AlphaFoldDB" id="A0A5N1IZY8"/>
<dbReference type="SUPFAM" id="SSF52972">
    <property type="entry name" value="ITPase-like"/>
    <property type="match status" value="1"/>
</dbReference>
<keyword evidence="6 10" id="KW-0460">Magnesium</keyword>
<evidence type="ECO:0000256" key="11">
    <source>
        <dbReference type="RuleBase" id="RU003781"/>
    </source>
</evidence>
<protein>
    <recommendedName>
        <fullName evidence="10">dITP/XTP pyrophosphatase</fullName>
        <ecNumber evidence="10">3.6.1.66</ecNumber>
    </recommendedName>
    <alternativeName>
        <fullName evidence="10">Non-canonical purine NTP pyrophosphatase</fullName>
    </alternativeName>
    <alternativeName>
        <fullName evidence="10">Non-standard purine NTP pyrophosphatase</fullName>
    </alternativeName>
    <alternativeName>
        <fullName evidence="10">Nucleoside-triphosphate diphosphatase</fullName>
    </alternativeName>
    <alternativeName>
        <fullName evidence="10">Nucleoside-triphosphate pyrophosphatase</fullName>
        <shortName evidence="10">NTPase</shortName>
    </alternativeName>
</protein>
<feature type="binding site" evidence="10">
    <location>
        <begin position="176"/>
        <end position="177"/>
    </location>
    <ligand>
        <name>substrate</name>
    </ligand>
</feature>
<evidence type="ECO:0000256" key="4">
    <source>
        <dbReference type="ARBA" id="ARBA00022741"/>
    </source>
</evidence>
<dbReference type="Proteomes" id="UP000326570">
    <property type="component" value="Unassembled WGS sequence"/>
</dbReference>
<comment type="catalytic activity">
    <reaction evidence="10">
        <text>ITP + H2O = IMP + diphosphate + H(+)</text>
        <dbReference type="Rhea" id="RHEA:29399"/>
        <dbReference type="ChEBI" id="CHEBI:15377"/>
        <dbReference type="ChEBI" id="CHEBI:15378"/>
        <dbReference type="ChEBI" id="CHEBI:33019"/>
        <dbReference type="ChEBI" id="CHEBI:58053"/>
        <dbReference type="ChEBI" id="CHEBI:61402"/>
        <dbReference type="EC" id="3.6.1.66"/>
    </reaction>
</comment>
<comment type="caution">
    <text evidence="10">Lacks conserved residue(s) required for the propagation of feature annotation.</text>
</comment>
<dbReference type="NCBIfam" id="NF011398">
    <property type="entry name" value="PRK14823.1"/>
    <property type="match status" value="1"/>
</dbReference>
<evidence type="ECO:0000313" key="12">
    <source>
        <dbReference type="EMBL" id="KAA9333662.1"/>
    </source>
</evidence>
<feature type="binding site" evidence="10">
    <location>
        <position position="171"/>
    </location>
    <ligand>
        <name>substrate</name>
    </ligand>
</feature>
<evidence type="ECO:0000256" key="3">
    <source>
        <dbReference type="ARBA" id="ARBA00022723"/>
    </source>
</evidence>
<comment type="catalytic activity">
    <reaction evidence="8 10">
        <text>dITP + H2O = dIMP + diphosphate + H(+)</text>
        <dbReference type="Rhea" id="RHEA:28342"/>
        <dbReference type="ChEBI" id="CHEBI:15377"/>
        <dbReference type="ChEBI" id="CHEBI:15378"/>
        <dbReference type="ChEBI" id="CHEBI:33019"/>
        <dbReference type="ChEBI" id="CHEBI:61194"/>
        <dbReference type="ChEBI" id="CHEBI:61382"/>
        <dbReference type="EC" id="3.6.1.66"/>
    </reaction>
</comment>
<keyword evidence="3 10" id="KW-0479">Metal-binding</keyword>
<gene>
    <name evidence="12" type="ORF">F0P94_10460</name>
</gene>
<dbReference type="GO" id="GO:0000166">
    <property type="term" value="F:nucleotide binding"/>
    <property type="evidence" value="ECO:0007669"/>
    <property type="project" value="UniProtKB-KW"/>
</dbReference>
<dbReference type="GO" id="GO:0017111">
    <property type="term" value="F:ribonucleoside triphosphate phosphatase activity"/>
    <property type="evidence" value="ECO:0007669"/>
    <property type="project" value="InterPro"/>
</dbReference>
<dbReference type="GO" id="GO:0005829">
    <property type="term" value="C:cytosol"/>
    <property type="evidence" value="ECO:0007669"/>
    <property type="project" value="TreeGrafter"/>
</dbReference>
<dbReference type="InterPro" id="IPR029001">
    <property type="entry name" value="ITPase-like_fam"/>
</dbReference>
<keyword evidence="5 10" id="KW-0378">Hydrolase</keyword>
<reference evidence="12 13" key="1">
    <citation type="submission" date="2019-09" db="EMBL/GenBank/DDBJ databases">
        <title>Genome sequence of Adhaeribacter sp. M2.</title>
        <authorList>
            <person name="Srinivasan S."/>
        </authorList>
    </citation>
    <scope>NUCLEOTIDE SEQUENCE [LARGE SCALE GENOMIC DNA]</scope>
    <source>
        <strain evidence="12 13">M2</strain>
    </source>
</reference>
<dbReference type="EC" id="3.6.1.66" evidence="10"/>
<dbReference type="EMBL" id="VTWT01000005">
    <property type="protein sequence ID" value="KAA9333662.1"/>
    <property type="molecule type" value="Genomic_DNA"/>
</dbReference>
<sequence length="196" mass="22138">MEICFATNNENKVKEVQQMLPDTIQLKTLAQIGCTEELPETQDTLEGNSKQKAAYVFEHFQINCFADDTGLEVYALNNEPGVYSARYAGPQRNNLNNIELLLKNLDGKTDRRARFRTSITLILDEEYFQFDGIVEGRIIEEMRGTNGFGYDPVFVPEGSDKTFAEMSAEEKNKISHRGRAIAKLVAYLSEKLGPTL</sequence>
<evidence type="ECO:0000313" key="13">
    <source>
        <dbReference type="Proteomes" id="UP000326570"/>
    </source>
</evidence>
<comment type="cofactor">
    <cofactor evidence="10">
        <name>Mg(2+)</name>
        <dbReference type="ChEBI" id="CHEBI:18420"/>
    </cofactor>
    <text evidence="10">Binds 1 Mg(2+) ion per subunit.</text>
</comment>
<evidence type="ECO:0000256" key="5">
    <source>
        <dbReference type="ARBA" id="ARBA00022801"/>
    </source>
</evidence>
<dbReference type="GO" id="GO:0035870">
    <property type="term" value="F:dITP diphosphatase activity"/>
    <property type="evidence" value="ECO:0007669"/>
    <property type="project" value="UniProtKB-UniRule"/>
</dbReference>
<evidence type="ECO:0000256" key="10">
    <source>
        <dbReference type="HAMAP-Rule" id="MF_01405"/>
    </source>
</evidence>
<keyword evidence="4 10" id="KW-0547">Nucleotide-binding</keyword>
<dbReference type="Pfam" id="PF01725">
    <property type="entry name" value="Ham1p_like"/>
    <property type="match status" value="1"/>
</dbReference>
<proteinExistence type="inferred from homology"/>
<feature type="binding site" evidence="10">
    <location>
        <begin position="7"/>
        <end position="12"/>
    </location>
    <ligand>
        <name>substrate</name>
    </ligand>
</feature>
<feature type="binding site" evidence="10">
    <location>
        <position position="68"/>
    </location>
    <ligand>
        <name>Mg(2+)</name>
        <dbReference type="ChEBI" id="CHEBI:18420"/>
    </ligand>
</feature>
<dbReference type="PANTHER" id="PTHR11067">
    <property type="entry name" value="INOSINE TRIPHOSPHATE PYROPHOSPHATASE/HAM1 PROTEIN"/>
    <property type="match status" value="1"/>
</dbReference>
<dbReference type="GO" id="GO:0009117">
    <property type="term" value="P:nucleotide metabolic process"/>
    <property type="evidence" value="ECO:0007669"/>
    <property type="project" value="UniProtKB-KW"/>
</dbReference>